<comment type="caution">
    <text evidence="2">The sequence shown here is derived from an EMBL/GenBank/DDBJ whole genome shotgun (WGS) entry which is preliminary data.</text>
</comment>
<evidence type="ECO:0000313" key="3">
    <source>
        <dbReference type="Proteomes" id="UP000299102"/>
    </source>
</evidence>
<evidence type="ECO:0000256" key="1">
    <source>
        <dbReference type="SAM" id="MobiDB-lite"/>
    </source>
</evidence>
<dbReference type="Proteomes" id="UP000299102">
    <property type="component" value="Unassembled WGS sequence"/>
</dbReference>
<evidence type="ECO:0000313" key="2">
    <source>
        <dbReference type="EMBL" id="GBP80314.1"/>
    </source>
</evidence>
<gene>
    <name evidence="2" type="ORF">EVAR_47814_1</name>
</gene>
<reference evidence="2 3" key="1">
    <citation type="journal article" date="2019" name="Commun. Biol.">
        <title>The bagworm genome reveals a unique fibroin gene that provides high tensile strength.</title>
        <authorList>
            <person name="Kono N."/>
            <person name="Nakamura H."/>
            <person name="Ohtoshi R."/>
            <person name="Tomita M."/>
            <person name="Numata K."/>
            <person name="Arakawa K."/>
        </authorList>
    </citation>
    <scope>NUCLEOTIDE SEQUENCE [LARGE SCALE GENOMIC DNA]</scope>
</reference>
<feature type="region of interest" description="Disordered" evidence="1">
    <location>
        <begin position="1"/>
        <end position="20"/>
    </location>
</feature>
<dbReference type="EMBL" id="BGZK01001456">
    <property type="protein sequence ID" value="GBP80314.1"/>
    <property type="molecule type" value="Genomic_DNA"/>
</dbReference>
<sequence length="161" mass="18161">MCASGRIRRDTRPPRAPGPGWTQLNIYLGLSLIKPEPTHSGTPPSKVEGFIAIDQLPRERDCDSPSKEIKGQAVRLLSAKVAHINVKYDYPNRPPNSGMRRRWGHMRSVQTRRPARLRYSYLVSTRGQHFRRSVIVSCHRDKTLTAAHTPSAVTFYGFGLA</sequence>
<dbReference type="AlphaFoldDB" id="A0A4C1YZT5"/>
<name>A0A4C1YZT5_EUMVA</name>
<proteinExistence type="predicted"/>
<accession>A0A4C1YZT5</accession>
<organism evidence="2 3">
    <name type="scientific">Eumeta variegata</name>
    <name type="common">Bagworm moth</name>
    <name type="synonym">Eumeta japonica</name>
    <dbReference type="NCBI Taxonomy" id="151549"/>
    <lineage>
        <taxon>Eukaryota</taxon>
        <taxon>Metazoa</taxon>
        <taxon>Ecdysozoa</taxon>
        <taxon>Arthropoda</taxon>
        <taxon>Hexapoda</taxon>
        <taxon>Insecta</taxon>
        <taxon>Pterygota</taxon>
        <taxon>Neoptera</taxon>
        <taxon>Endopterygota</taxon>
        <taxon>Lepidoptera</taxon>
        <taxon>Glossata</taxon>
        <taxon>Ditrysia</taxon>
        <taxon>Tineoidea</taxon>
        <taxon>Psychidae</taxon>
        <taxon>Oiketicinae</taxon>
        <taxon>Eumeta</taxon>
    </lineage>
</organism>
<keyword evidence="3" id="KW-1185">Reference proteome</keyword>
<protein>
    <submittedName>
        <fullName evidence="2">Uncharacterized protein</fullName>
    </submittedName>
</protein>